<proteinExistence type="inferred from homology"/>
<evidence type="ECO:0000313" key="13">
    <source>
        <dbReference type="Proteomes" id="UP000472267"/>
    </source>
</evidence>
<dbReference type="SMART" id="SM01249">
    <property type="entry name" value="KASH"/>
    <property type="match status" value="1"/>
</dbReference>
<dbReference type="Proteomes" id="UP000472267">
    <property type="component" value="Chromosome 19"/>
</dbReference>
<comment type="similarity">
    <text evidence="1">Belongs to the nesprin family.</text>
</comment>
<evidence type="ECO:0000256" key="6">
    <source>
        <dbReference type="ARBA" id="ARBA00023136"/>
    </source>
</evidence>
<name>A0A672F818_SALFA</name>
<evidence type="ECO:0000256" key="4">
    <source>
        <dbReference type="ARBA" id="ARBA00022737"/>
    </source>
</evidence>
<keyword evidence="5 10" id="KW-1133">Transmembrane helix</keyword>
<dbReference type="SUPFAM" id="SSF46966">
    <property type="entry name" value="Spectrin repeat"/>
    <property type="match status" value="3"/>
</dbReference>
<dbReference type="AlphaFoldDB" id="A0A672F818"/>
<feature type="transmembrane region" description="Helical" evidence="10">
    <location>
        <begin position="620"/>
        <end position="643"/>
    </location>
</feature>
<evidence type="ECO:0000256" key="1">
    <source>
        <dbReference type="ARBA" id="ARBA00008619"/>
    </source>
</evidence>
<dbReference type="Pfam" id="PF10541">
    <property type="entry name" value="KASH"/>
    <property type="match status" value="1"/>
</dbReference>
<dbReference type="PANTHER" id="PTHR14514">
    <property type="entry name" value="PKA ANCHORING PROTEIN"/>
    <property type="match status" value="1"/>
</dbReference>
<protein>
    <submittedName>
        <fullName evidence="12">Spectrin repeat containing, nuclear envelope 2b</fullName>
    </submittedName>
</protein>
<dbReference type="SMART" id="SM00150">
    <property type="entry name" value="SPEC"/>
    <property type="match status" value="3"/>
</dbReference>
<evidence type="ECO:0000256" key="8">
    <source>
        <dbReference type="ARBA" id="ARBA00046312"/>
    </source>
</evidence>
<dbReference type="PANTHER" id="PTHR14514:SF4">
    <property type="entry name" value="NESPRIN-2"/>
    <property type="match status" value="1"/>
</dbReference>
<evidence type="ECO:0000256" key="5">
    <source>
        <dbReference type="ARBA" id="ARBA00022989"/>
    </source>
</evidence>
<dbReference type="InterPro" id="IPR018159">
    <property type="entry name" value="Spectrin/alpha-actinin"/>
</dbReference>
<evidence type="ECO:0000259" key="11">
    <source>
        <dbReference type="PROSITE" id="PS51049"/>
    </source>
</evidence>
<organism evidence="12 13">
    <name type="scientific">Salarias fasciatus</name>
    <name type="common">Jewelled blenny</name>
    <name type="synonym">Blennius fasciatus</name>
    <dbReference type="NCBI Taxonomy" id="181472"/>
    <lineage>
        <taxon>Eukaryota</taxon>
        <taxon>Metazoa</taxon>
        <taxon>Chordata</taxon>
        <taxon>Craniata</taxon>
        <taxon>Vertebrata</taxon>
        <taxon>Euteleostomi</taxon>
        <taxon>Actinopterygii</taxon>
        <taxon>Neopterygii</taxon>
        <taxon>Teleostei</taxon>
        <taxon>Neoteleostei</taxon>
        <taxon>Acanthomorphata</taxon>
        <taxon>Ovalentaria</taxon>
        <taxon>Blenniimorphae</taxon>
        <taxon>Blenniiformes</taxon>
        <taxon>Blennioidei</taxon>
        <taxon>Blenniidae</taxon>
        <taxon>Salariinae</taxon>
        <taxon>Salarias</taxon>
    </lineage>
</organism>
<dbReference type="Gene3D" id="1.20.58.60">
    <property type="match status" value="3"/>
</dbReference>
<evidence type="ECO:0000256" key="7">
    <source>
        <dbReference type="ARBA" id="ARBA00023242"/>
    </source>
</evidence>
<keyword evidence="3 9" id="KW-0812">Transmembrane</keyword>
<feature type="domain" description="KASH" evidence="11">
    <location>
        <begin position="614"/>
        <end position="673"/>
    </location>
</feature>
<dbReference type="PROSITE" id="PS51049">
    <property type="entry name" value="KASH"/>
    <property type="match status" value="1"/>
</dbReference>
<evidence type="ECO:0000256" key="10">
    <source>
        <dbReference type="SAM" id="Phobius"/>
    </source>
</evidence>
<feature type="topological domain" description="Perinuclear space" evidence="9">
    <location>
        <begin position="644"/>
        <end position="673"/>
    </location>
</feature>
<evidence type="ECO:0000256" key="2">
    <source>
        <dbReference type="ARBA" id="ARBA00022553"/>
    </source>
</evidence>
<dbReference type="GO" id="GO:0005640">
    <property type="term" value="C:nuclear outer membrane"/>
    <property type="evidence" value="ECO:0007669"/>
    <property type="project" value="UniProtKB-SubCell"/>
</dbReference>
<evidence type="ECO:0000256" key="9">
    <source>
        <dbReference type="PROSITE-ProRule" id="PRU00385"/>
    </source>
</evidence>
<dbReference type="InterPro" id="IPR012315">
    <property type="entry name" value="KASH"/>
</dbReference>
<reference evidence="12" key="1">
    <citation type="submission" date="2019-06" db="EMBL/GenBank/DDBJ databases">
        <authorList>
            <consortium name="Wellcome Sanger Institute Data Sharing"/>
        </authorList>
    </citation>
    <scope>NUCLEOTIDE SEQUENCE [LARGE SCALE GENOMIC DNA]</scope>
</reference>
<evidence type="ECO:0000256" key="3">
    <source>
        <dbReference type="ARBA" id="ARBA00022692"/>
    </source>
</evidence>
<keyword evidence="6 9" id="KW-0472">Membrane</keyword>
<accession>A0A672F818</accession>
<sequence length="673" mass="75160">QQLDKNMSNLRTWLSRIEAELAKPVVYDVCHSEEIQRKLAEQQDLQRDIEQHTDSVASVLMLCDVLLHDAEACGSDSENDSIQQTRADRGDVALWCKFLDDYSRFEDWLKTAELTAASPESADVLYTCAKEELKKFEVTPEQTVPRLARENRTDASSRLRVLVQEGNWRWDVLQRRVGCHFTSQREDFEGTREAILVWLTEMDLQLTDVEHFSESDIEDKMRQLNGFQQEITSNTNKIDALIVFGENLIQKSAPAGRREVFGRVARFHQRLVSRRAGQWTLLQGALQGPWGLSIHAPGSVGSAGSGGGVKLMSECSGSIDSVKRVKLILNDDEELEEAGLTGGVIERWELLLAQEFSGDSDVRQDVDQWDKLNSDLCAVTSWLGGVLPELEALQRIAPASSVRHIEANVRKLKVTLSLVTAKANANCKQCRETAAPRELQELQEALSSANQSWTQACGGVESWERKLQAALLQCQVENGLQDMNGGEAAATPRSVLLQRRHTLTTLQEELQARQQQVSSLQDISSQLLLLDAGGDDGLEAREKVHVIGNKLQLLLRRTAAELQEVTELLALLEAQAGTVLSTCLKSNRTSGHRVVLMFHSVVSGWRPWLRPPARPFLSRVLRAAFPLHLLLLVLLLLVCLVPLSDDAYSCTLSNNFARSFYPMLRYTNGPPPT</sequence>
<comment type="subcellular location">
    <subcellularLocation>
        <location evidence="8">Nucleus outer membrane</location>
        <topology evidence="8">Single-pass type IV membrane protein</topology>
    </subcellularLocation>
</comment>
<keyword evidence="2" id="KW-0597">Phosphoprotein</keyword>
<evidence type="ECO:0000313" key="12">
    <source>
        <dbReference type="Ensembl" id="ENSSFAP00005002278.1"/>
    </source>
</evidence>
<feature type="topological domain" description="Cytoplasmic" evidence="9">
    <location>
        <begin position="1"/>
        <end position="622"/>
    </location>
</feature>
<dbReference type="Ensembl" id="ENSSFAT00005002460.1">
    <property type="protein sequence ID" value="ENSSFAP00005002278.1"/>
    <property type="gene ID" value="ENSSFAG00005001430.1"/>
</dbReference>
<keyword evidence="7" id="KW-0539">Nucleus</keyword>
<reference evidence="12" key="2">
    <citation type="submission" date="2025-08" db="UniProtKB">
        <authorList>
            <consortium name="Ensembl"/>
        </authorList>
    </citation>
    <scope>IDENTIFICATION</scope>
</reference>
<dbReference type="InParanoid" id="A0A672F818"/>
<keyword evidence="13" id="KW-1185">Reference proteome</keyword>
<reference evidence="12" key="3">
    <citation type="submission" date="2025-09" db="UniProtKB">
        <authorList>
            <consortium name="Ensembl"/>
        </authorList>
    </citation>
    <scope>IDENTIFICATION</scope>
</reference>
<keyword evidence="4" id="KW-0677">Repeat</keyword>